<dbReference type="RefSeq" id="WP_228849169.1">
    <property type="nucleotide sequence ID" value="NZ_JADCKQ010000009.1"/>
</dbReference>
<comment type="caution">
    <text evidence="1">The sequence shown here is derived from an EMBL/GenBank/DDBJ whole genome shotgun (WGS) entry which is preliminary data.</text>
</comment>
<evidence type="ECO:0000313" key="2">
    <source>
        <dbReference type="Proteomes" id="UP000640583"/>
    </source>
</evidence>
<reference evidence="1" key="1">
    <citation type="submission" date="2020-10" db="EMBL/GenBank/DDBJ databases">
        <title>Paenihalocynthiibacter styelae gen. nov., sp. nov., isolated from stalked sea squirt Styela clava.</title>
        <authorList>
            <person name="Kim Y.-O."/>
            <person name="Yoon J.-H."/>
        </authorList>
    </citation>
    <scope>NUCLEOTIDE SEQUENCE</scope>
    <source>
        <strain evidence="1">MYP1-1</strain>
    </source>
</reference>
<proteinExistence type="predicted"/>
<accession>A0A8J7IDF8</accession>
<sequence length="192" mass="20233">MSTGLVMAFTNLAFAQDTMDARSARGQLFDHRGGEVVLLPNDVLTEEQQAQLSQMGGAIPYYGAIAVAPDEGFLSEANQAAANHHSIASAEVAALAACNQARTSARACVIVMHFLPRNYEAGRALEMSQTATEAFREYRRGRDEKAFAISAATGNHAFAKGVGAVGLALEACNVGDGTENTAATDCYTVIQD</sequence>
<keyword evidence="2" id="KW-1185">Reference proteome</keyword>
<organism evidence="1 2">
    <name type="scientific">Halocynthiibacter styelae</name>
    <dbReference type="NCBI Taxonomy" id="2761955"/>
    <lineage>
        <taxon>Bacteria</taxon>
        <taxon>Pseudomonadati</taxon>
        <taxon>Pseudomonadota</taxon>
        <taxon>Alphaproteobacteria</taxon>
        <taxon>Rhodobacterales</taxon>
        <taxon>Paracoccaceae</taxon>
        <taxon>Halocynthiibacter</taxon>
    </lineage>
</organism>
<dbReference type="Proteomes" id="UP000640583">
    <property type="component" value="Unassembled WGS sequence"/>
</dbReference>
<gene>
    <name evidence="1" type="ORF">H1D41_12185</name>
</gene>
<dbReference type="AlphaFoldDB" id="A0A8J7IDF8"/>
<dbReference type="EMBL" id="JADCKQ010000009">
    <property type="protein sequence ID" value="MBI1494398.1"/>
    <property type="molecule type" value="Genomic_DNA"/>
</dbReference>
<name>A0A8J7IDF8_9RHOB</name>
<evidence type="ECO:0000313" key="1">
    <source>
        <dbReference type="EMBL" id="MBI1494398.1"/>
    </source>
</evidence>
<protein>
    <submittedName>
        <fullName evidence="1">5-aminolevulic acid synthase</fullName>
    </submittedName>
</protein>